<evidence type="ECO:0000256" key="2">
    <source>
        <dbReference type="ARBA" id="ARBA00022737"/>
    </source>
</evidence>
<dbReference type="EMBL" id="REFJ01000005">
    <property type="protein sequence ID" value="RMA78866.1"/>
    <property type="molecule type" value="Genomic_DNA"/>
</dbReference>
<dbReference type="CDD" id="cd01448">
    <property type="entry name" value="TST_Repeat_1"/>
    <property type="match status" value="1"/>
</dbReference>
<sequence>MIKTRPFLPPSELPQNARFIDCRFELLAKDDSAGHHAFLAGHIPGAVYAHLNHDLSGPIMTNREGRHPLGRHPLPPISTWWGTLSSWGISVDDTIVCYDDHNAAFAARACWMLRQSGFNAYVLDGGLQAWQNEGGELSTRIVNYPPSDLTQPPNFAAYSYTQLAASGTLIDARANERYLGEVEPLDPIAGHIPGAINLPFSNNFEGGKLKSVAALKQIWQPIVTKHPQRTHYCGSGVTACVNLLVLAQIGHEGDALYAGSWSDWCSHQPLHYPA</sequence>
<evidence type="ECO:0000313" key="4">
    <source>
        <dbReference type="EMBL" id="RMA78866.1"/>
    </source>
</evidence>
<dbReference type="SUPFAM" id="SSF52821">
    <property type="entry name" value="Rhodanese/Cell cycle control phosphatase"/>
    <property type="match status" value="2"/>
</dbReference>
<dbReference type="InterPro" id="IPR036873">
    <property type="entry name" value="Rhodanese-like_dom_sf"/>
</dbReference>
<organism evidence="4 5">
    <name type="scientific">Umboniibacter marinipuniceus</name>
    <dbReference type="NCBI Taxonomy" id="569599"/>
    <lineage>
        <taxon>Bacteria</taxon>
        <taxon>Pseudomonadati</taxon>
        <taxon>Pseudomonadota</taxon>
        <taxon>Gammaproteobacteria</taxon>
        <taxon>Cellvibrionales</taxon>
        <taxon>Cellvibrionaceae</taxon>
        <taxon>Umboniibacter</taxon>
    </lineage>
</organism>
<accession>A0A3M0A2J3</accession>
<dbReference type="PROSITE" id="PS50206">
    <property type="entry name" value="RHODANESE_3"/>
    <property type="match status" value="2"/>
</dbReference>
<keyword evidence="1 4" id="KW-0808">Transferase</keyword>
<protein>
    <submittedName>
        <fullName evidence="4">Thiosulfate/3-mercaptopyruvate sulfurtransferase</fullName>
    </submittedName>
</protein>
<keyword evidence="5" id="KW-1185">Reference proteome</keyword>
<comment type="caution">
    <text evidence="4">The sequence shown here is derived from an EMBL/GenBank/DDBJ whole genome shotgun (WGS) entry which is preliminary data.</text>
</comment>
<dbReference type="Gene3D" id="3.40.250.10">
    <property type="entry name" value="Rhodanese-like domain"/>
    <property type="match status" value="2"/>
</dbReference>
<feature type="domain" description="Rhodanese" evidence="3">
    <location>
        <begin position="163"/>
        <end position="266"/>
    </location>
</feature>
<dbReference type="CDD" id="cd01449">
    <property type="entry name" value="TST_Repeat_2"/>
    <property type="match status" value="1"/>
</dbReference>
<evidence type="ECO:0000256" key="1">
    <source>
        <dbReference type="ARBA" id="ARBA00022679"/>
    </source>
</evidence>
<dbReference type="SMART" id="SM00450">
    <property type="entry name" value="RHOD"/>
    <property type="match status" value="2"/>
</dbReference>
<name>A0A3M0A2J3_9GAMM</name>
<dbReference type="AlphaFoldDB" id="A0A3M0A2J3"/>
<gene>
    <name evidence="4" type="ORF">DFR27_2205</name>
</gene>
<dbReference type="PANTHER" id="PTHR11364">
    <property type="entry name" value="THIOSULFATE SULFERTANSFERASE"/>
    <property type="match status" value="1"/>
</dbReference>
<feature type="domain" description="Rhodanese" evidence="3">
    <location>
        <begin position="13"/>
        <end position="139"/>
    </location>
</feature>
<keyword evidence="2" id="KW-0677">Repeat</keyword>
<dbReference type="RefSeq" id="WP_121877501.1">
    <property type="nucleotide sequence ID" value="NZ_REFJ01000005.1"/>
</dbReference>
<dbReference type="InterPro" id="IPR001763">
    <property type="entry name" value="Rhodanese-like_dom"/>
</dbReference>
<dbReference type="Proteomes" id="UP000267187">
    <property type="component" value="Unassembled WGS sequence"/>
</dbReference>
<evidence type="ECO:0000313" key="5">
    <source>
        <dbReference type="Proteomes" id="UP000267187"/>
    </source>
</evidence>
<reference evidence="4 5" key="1">
    <citation type="submission" date="2018-10" db="EMBL/GenBank/DDBJ databases">
        <title>Genomic Encyclopedia of Type Strains, Phase IV (KMG-IV): sequencing the most valuable type-strain genomes for metagenomic binning, comparative biology and taxonomic classification.</title>
        <authorList>
            <person name="Goeker M."/>
        </authorList>
    </citation>
    <scope>NUCLEOTIDE SEQUENCE [LARGE SCALE GENOMIC DNA]</scope>
    <source>
        <strain evidence="4 5">DSM 25080</strain>
    </source>
</reference>
<dbReference type="PANTHER" id="PTHR11364:SF27">
    <property type="entry name" value="SULFURTRANSFERASE"/>
    <property type="match status" value="1"/>
</dbReference>
<dbReference type="Pfam" id="PF00581">
    <property type="entry name" value="Rhodanese"/>
    <property type="match status" value="2"/>
</dbReference>
<evidence type="ECO:0000259" key="3">
    <source>
        <dbReference type="PROSITE" id="PS50206"/>
    </source>
</evidence>
<dbReference type="OrthoDB" id="9781034at2"/>
<dbReference type="GO" id="GO:0004792">
    <property type="term" value="F:thiosulfate-cyanide sulfurtransferase activity"/>
    <property type="evidence" value="ECO:0007669"/>
    <property type="project" value="TreeGrafter"/>
</dbReference>
<proteinExistence type="predicted"/>
<dbReference type="InterPro" id="IPR045078">
    <property type="entry name" value="TST/MPST-like"/>
</dbReference>
<keyword evidence="4" id="KW-0670">Pyruvate</keyword>